<name>A0A3N0V878_9GAMM</name>
<sequence length="337" mass="35771">MRIVRLLPPLLLALSLAVPAQAKKPEPEAGVSPEQRAQLQQAEQNLRAAREQLLKSARELARLQGQFGQDTPFSQAMGLLADPRRATLGVSIAPGPLEKGRQRGVLVTAVTPGSGAEKAGIQSGDLILSANGQSLELAEDARPGPGLTLRQTLRELEPGATVSLAVERGGKRKTVSVMAQRQDAPSAPDFDIERFGPRGDLLLPRMPGEPGALPPPPGPRFGRLMAGPLGGPGFQLARLDEDLAGYFKTREGVLVVKAPPVIEGAPALKSGDVIQSINGQPVRSPVDLLDQFFNLEPKAQLSLVVVRQGATLSLQGQLPEPPMPGPRPHEGKRPHEE</sequence>
<keyword evidence="3" id="KW-0732">Signal</keyword>
<dbReference type="EMBL" id="RJVO01000006">
    <property type="protein sequence ID" value="ROH88774.1"/>
    <property type="molecule type" value="Genomic_DNA"/>
</dbReference>
<accession>A0A3N0V878</accession>
<dbReference type="GO" id="GO:0006508">
    <property type="term" value="P:proteolysis"/>
    <property type="evidence" value="ECO:0007669"/>
    <property type="project" value="InterPro"/>
</dbReference>
<proteinExistence type="predicted"/>
<feature type="chain" id="PRO_5018105667" evidence="3">
    <location>
        <begin position="23"/>
        <end position="337"/>
    </location>
</feature>
<evidence type="ECO:0000256" key="2">
    <source>
        <dbReference type="SAM" id="MobiDB-lite"/>
    </source>
</evidence>
<feature type="signal peptide" evidence="3">
    <location>
        <begin position="1"/>
        <end position="22"/>
    </location>
</feature>
<evidence type="ECO:0000259" key="4">
    <source>
        <dbReference type="PROSITE" id="PS50106"/>
    </source>
</evidence>
<dbReference type="PANTHER" id="PTHR42837:SF2">
    <property type="entry name" value="MEMBRANE METALLOPROTEASE ARASP2, CHLOROPLASTIC-RELATED"/>
    <property type="match status" value="1"/>
</dbReference>
<dbReference type="InParanoid" id="A0A3N0V878"/>
<comment type="cofactor">
    <cofactor evidence="1">
        <name>Zn(2+)</name>
        <dbReference type="ChEBI" id="CHEBI:29105"/>
    </cofactor>
</comment>
<dbReference type="AlphaFoldDB" id="A0A3N0V878"/>
<feature type="compositionally biased region" description="Basic and acidic residues" evidence="2">
    <location>
        <begin position="327"/>
        <end position="337"/>
    </location>
</feature>
<evidence type="ECO:0000313" key="5">
    <source>
        <dbReference type="EMBL" id="ROH88774.1"/>
    </source>
</evidence>
<dbReference type="Proteomes" id="UP000282106">
    <property type="component" value="Unassembled WGS sequence"/>
</dbReference>
<dbReference type="Gene3D" id="2.30.42.10">
    <property type="match status" value="2"/>
</dbReference>
<evidence type="ECO:0000256" key="1">
    <source>
        <dbReference type="ARBA" id="ARBA00001947"/>
    </source>
</evidence>
<keyword evidence="6" id="KW-1185">Reference proteome</keyword>
<dbReference type="GO" id="GO:0004222">
    <property type="term" value="F:metalloendopeptidase activity"/>
    <property type="evidence" value="ECO:0007669"/>
    <property type="project" value="InterPro"/>
</dbReference>
<dbReference type="SUPFAM" id="SSF50156">
    <property type="entry name" value="PDZ domain-like"/>
    <property type="match status" value="2"/>
</dbReference>
<dbReference type="InterPro" id="IPR001478">
    <property type="entry name" value="PDZ"/>
</dbReference>
<comment type="caution">
    <text evidence="5">The sequence shown here is derived from an EMBL/GenBank/DDBJ whole genome shotgun (WGS) entry which is preliminary data.</text>
</comment>
<dbReference type="Pfam" id="PF13180">
    <property type="entry name" value="PDZ_2"/>
    <property type="match status" value="2"/>
</dbReference>
<dbReference type="InterPro" id="IPR004387">
    <property type="entry name" value="Pept_M50_Zn"/>
</dbReference>
<dbReference type="PROSITE" id="PS50106">
    <property type="entry name" value="PDZ"/>
    <property type="match status" value="1"/>
</dbReference>
<feature type="region of interest" description="Disordered" evidence="2">
    <location>
        <begin position="25"/>
        <end position="44"/>
    </location>
</feature>
<organism evidence="5 6">
    <name type="scientific">Stagnimonas aquatica</name>
    <dbReference type="NCBI Taxonomy" id="2689987"/>
    <lineage>
        <taxon>Bacteria</taxon>
        <taxon>Pseudomonadati</taxon>
        <taxon>Pseudomonadota</taxon>
        <taxon>Gammaproteobacteria</taxon>
        <taxon>Nevskiales</taxon>
        <taxon>Nevskiaceae</taxon>
        <taxon>Stagnimonas</taxon>
    </lineage>
</organism>
<dbReference type="PANTHER" id="PTHR42837">
    <property type="entry name" value="REGULATOR OF SIGMA-E PROTEASE RSEP"/>
    <property type="match status" value="1"/>
</dbReference>
<feature type="compositionally biased region" description="Polar residues" evidence="2">
    <location>
        <begin position="35"/>
        <end position="44"/>
    </location>
</feature>
<evidence type="ECO:0000256" key="3">
    <source>
        <dbReference type="SAM" id="SignalP"/>
    </source>
</evidence>
<feature type="region of interest" description="Disordered" evidence="2">
    <location>
        <begin position="314"/>
        <end position="337"/>
    </location>
</feature>
<reference evidence="5 6" key="1">
    <citation type="submission" date="2018-10" db="EMBL/GenBank/DDBJ databases">
        <authorList>
            <person name="Chen W.-M."/>
        </authorList>
    </citation>
    <scope>NUCLEOTIDE SEQUENCE [LARGE SCALE GENOMIC DNA]</scope>
    <source>
        <strain evidence="5 6">THS-13</strain>
    </source>
</reference>
<dbReference type="GO" id="GO:0016020">
    <property type="term" value="C:membrane"/>
    <property type="evidence" value="ECO:0007669"/>
    <property type="project" value="InterPro"/>
</dbReference>
<evidence type="ECO:0000313" key="6">
    <source>
        <dbReference type="Proteomes" id="UP000282106"/>
    </source>
</evidence>
<dbReference type="InterPro" id="IPR036034">
    <property type="entry name" value="PDZ_sf"/>
</dbReference>
<dbReference type="RefSeq" id="WP_123212396.1">
    <property type="nucleotide sequence ID" value="NZ_RJVO01000006.1"/>
</dbReference>
<dbReference type="SMART" id="SM00228">
    <property type="entry name" value="PDZ"/>
    <property type="match status" value="2"/>
</dbReference>
<gene>
    <name evidence="5" type="ORF">ED208_13250</name>
</gene>
<feature type="domain" description="PDZ" evidence="4">
    <location>
        <begin position="76"/>
        <end position="136"/>
    </location>
</feature>
<protein>
    <submittedName>
        <fullName evidence="5">PDZ domain-containing protein</fullName>
    </submittedName>
</protein>